<keyword evidence="2" id="KW-1185">Reference proteome</keyword>
<dbReference type="PATRIC" id="fig|1297742.4.peg.5927"/>
<dbReference type="Proteomes" id="UP000009026">
    <property type="component" value="Chromosome"/>
</dbReference>
<dbReference type="AlphaFoldDB" id="A0A0H4X1B2"/>
<accession>A0A0H4X1B2</accession>
<organism evidence="1 2">
    <name type="scientific">Pseudomyxococcus hansupus</name>
    <dbReference type="NCBI Taxonomy" id="1297742"/>
    <lineage>
        <taxon>Bacteria</taxon>
        <taxon>Pseudomonadati</taxon>
        <taxon>Myxococcota</taxon>
        <taxon>Myxococcia</taxon>
        <taxon>Myxococcales</taxon>
        <taxon>Cystobacterineae</taxon>
        <taxon>Myxococcaceae</taxon>
        <taxon>Pseudomyxococcus</taxon>
    </lineage>
</organism>
<protein>
    <recommendedName>
        <fullName evidence="3">Lipoprotein</fullName>
    </recommendedName>
</protein>
<sequence>MRMIWSGVLAFGLMACGGVEPVQGEAPEATESAAQLQSESSELNGACESLIGTFCNPRHPDRFCYWSDGAEGNCYCQSPPFNKWVCDYNG</sequence>
<evidence type="ECO:0008006" key="3">
    <source>
        <dbReference type="Google" id="ProtNLM"/>
    </source>
</evidence>
<dbReference type="KEGG" id="mym:A176_005831"/>
<proteinExistence type="predicted"/>
<dbReference type="PROSITE" id="PS51257">
    <property type="entry name" value="PROKAR_LIPOPROTEIN"/>
    <property type="match status" value="1"/>
</dbReference>
<evidence type="ECO:0000313" key="1">
    <source>
        <dbReference type="EMBL" id="AKQ68919.1"/>
    </source>
</evidence>
<gene>
    <name evidence="1" type="ORF">A176_005831</name>
</gene>
<evidence type="ECO:0000313" key="2">
    <source>
        <dbReference type="Proteomes" id="UP000009026"/>
    </source>
</evidence>
<dbReference type="EMBL" id="CP012109">
    <property type="protein sequence ID" value="AKQ68919.1"/>
    <property type="molecule type" value="Genomic_DNA"/>
</dbReference>
<reference evidence="1 2" key="1">
    <citation type="journal article" date="2016" name="PLoS ONE">
        <title>Complete Genome Sequence and Comparative Genomics of a Novel Myxobacterium Myxococcus hansupus.</title>
        <authorList>
            <person name="Sharma G."/>
            <person name="Narwani T."/>
            <person name="Subramanian S."/>
        </authorList>
    </citation>
    <scope>NUCLEOTIDE SEQUENCE [LARGE SCALE GENOMIC DNA]</scope>
    <source>
        <strain evidence="2">mixupus</strain>
    </source>
</reference>
<name>A0A0H4X1B2_9BACT</name>